<dbReference type="InterPro" id="IPR032342">
    <property type="entry name" value="DUF4861"/>
</dbReference>
<comment type="caution">
    <text evidence="1">The sequence shown here is derived from an EMBL/GenBank/DDBJ whole genome shotgun (WGS) entry which is preliminary data.</text>
</comment>
<sequence>MKNHNLYISLFTLMLLLSCGEDDKGGKTIVVNNSMDIERSFETVSVDIASLELGNINGNIILSDAITQKEVVTQQSDSNGDGQLDAILFQPEVPANGERIFKVTVSDKSSKIDYIPACYSRFVPERTDDYAWENNRVAFRTYGPTAQKMKEEGIKGGTLSSGMDAWLKRVDYPIINKWYKKELETDGSYHKDDGEGLDNFHVGISRGIGGIAKKIDTTYHISKNFTSWKTLSTGPVRTSFVLTYADWDAAGNKISEEKKITLDYGSNLSKFEITLKGTDTISAGLTLHEKDGEIGVDENNNWISYWEPHEDSELGTGIVVPENGMIGHEHFVTERKDESNLFAHIKTKNNKAVYYAGFGWKKSGQFTNKAEWDSYLNDFSERLKNPLNVTIKE</sequence>
<dbReference type="Proteomes" id="UP000310314">
    <property type="component" value="Unassembled WGS sequence"/>
</dbReference>
<dbReference type="Pfam" id="PF16153">
    <property type="entry name" value="DUF4861"/>
    <property type="match status" value="1"/>
</dbReference>
<dbReference type="AlphaFoldDB" id="A0A5S3PMU1"/>
<name>A0A5S3PMU1_9FLAO</name>
<dbReference type="RefSeq" id="WP_138658651.1">
    <property type="nucleotide sequence ID" value="NZ_VATY01000003.1"/>
</dbReference>
<dbReference type="PROSITE" id="PS51257">
    <property type="entry name" value="PROKAR_LIPOPROTEIN"/>
    <property type="match status" value="1"/>
</dbReference>
<evidence type="ECO:0000313" key="2">
    <source>
        <dbReference type="Proteomes" id="UP000310314"/>
    </source>
</evidence>
<gene>
    <name evidence="1" type="ORF">FEE95_14080</name>
</gene>
<keyword evidence="2" id="KW-1185">Reference proteome</keyword>
<proteinExistence type="predicted"/>
<dbReference type="OrthoDB" id="9800230at2"/>
<protein>
    <submittedName>
        <fullName evidence="1">DUF4861 domain-containing protein</fullName>
    </submittedName>
</protein>
<evidence type="ECO:0000313" key="1">
    <source>
        <dbReference type="EMBL" id="TMM55782.1"/>
    </source>
</evidence>
<dbReference type="EMBL" id="VATY01000003">
    <property type="protein sequence ID" value="TMM55782.1"/>
    <property type="molecule type" value="Genomic_DNA"/>
</dbReference>
<accession>A0A5S3PMU1</accession>
<reference evidence="1 2" key="1">
    <citation type="submission" date="2019-05" db="EMBL/GenBank/DDBJ databases">
        <authorList>
            <person name="Zhang J.-Y."/>
            <person name="Feg X."/>
            <person name="Du Z.-J."/>
        </authorList>
    </citation>
    <scope>NUCLEOTIDE SEQUENCE [LARGE SCALE GENOMIC DNA]</scope>
    <source>
        <strain evidence="1 2">RZ26</strain>
    </source>
</reference>
<organism evidence="1 2">
    <name type="scientific">Maribacter algarum</name>
    <name type="common">ex Zhang et al. 2020</name>
    <dbReference type="NCBI Taxonomy" id="2578118"/>
    <lineage>
        <taxon>Bacteria</taxon>
        <taxon>Pseudomonadati</taxon>
        <taxon>Bacteroidota</taxon>
        <taxon>Flavobacteriia</taxon>
        <taxon>Flavobacteriales</taxon>
        <taxon>Flavobacteriaceae</taxon>
        <taxon>Maribacter</taxon>
    </lineage>
</organism>